<evidence type="ECO:0000313" key="1">
    <source>
        <dbReference type="EMBL" id="KAJ8065725.1"/>
    </source>
</evidence>
<dbReference type="AlphaFoldDB" id="A0A9X0AN54"/>
<evidence type="ECO:0000313" key="2">
    <source>
        <dbReference type="Proteomes" id="UP001152300"/>
    </source>
</evidence>
<dbReference type="Proteomes" id="UP001152300">
    <property type="component" value="Unassembled WGS sequence"/>
</dbReference>
<organism evidence="1 2">
    <name type="scientific">Sclerotinia nivalis</name>
    <dbReference type="NCBI Taxonomy" id="352851"/>
    <lineage>
        <taxon>Eukaryota</taxon>
        <taxon>Fungi</taxon>
        <taxon>Dikarya</taxon>
        <taxon>Ascomycota</taxon>
        <taxon>Pezizomycotina</taxon>
        <taxon>Leotiomycetes</taxon>
        <taxon>Helotiales</taxon>
        <taxon>Sclerotiniaceae</taxon>
        <taxon>Sclerotinia</taxon>
    </lineage>
</organism>
<comment type="caution">
    <text evidence="1">The sequence shown here is derived from an EMBL/GenBank/DDBJ whole genome shotgun (WGS) entry which is preliminary data.</text>
</comment>
<sequence length="89" mass="9991">MPWRELNHSVANPPQVYGGAMRVGLRFQPIKEGMEMYAIDTLGDNIAGGYGSMYHFHTHSTLLSPAGSRIGRELMDHSPAFNYFFDETV</sequence>
<proteinExistence type="predicted"/>
<accession>A0A9X0AN54</accession>
<gene>
    <name evidence="1" type="ORF">OCU04_006395</name>
</gene>
<keyword evidence="2" id="KW-1185">Reference proteome</keyword>
<dbReference type="EMBL" id="JAPEIS010000006">
    <property type="protein sequence ID" value="KAJ8065725.1"/>
    <property type="molecule type" value="Genomic_DNA"/>
</dbReference>
<protein>
    <submittedName>
        <fullName evidence="1">Uncharacterized protein</fullName>
    </submittedName>
</protein>
<reference evidence="1" key="1">
    <citation type="submission" date="2022-11" db="EMBL/GenBank/DDBJ databases">
        <title>Genome Resource of Sclerotinia nivalis Strain SnTB1, a Plant Pathogen Isolated from American Ginseng.</title>
        <authorList>
            <person name="Fan S."/>
        </authorList>
    </citation>
    <scope>NUCLEOTIDE SEQUENCE</scope>
    <source>
        <strain evidence="1">SnTB1</strain>
    </source>
</reference>
<name>A0A9X0AN54_9HELO</name>